<evidence type="ECO:0000313" key="2">
    <source>
        <dbReference type="EMBL" id="SFW14488.1"/>
    </source>
</evidence>
<reference evidence="3" key="1">
    <citation type="submission" date="2016-11" db="EMBL/GenBank/DDBJ databases">
        <authorList>
            <person name="Jaros S."/>
            <person name="Januszkiewicz K."/>
            <person name="Wedrychowicz H."/>
        </authorList>
    </citation>
    <scope>NUCLEOTIDE SEQUENCE [LARGE SCALE GENOMIC DNA]</scope>
    <source>
        <strain evidence="3">DSM 7057</strain>
    </source>
</reference>
<dbReference type="EMBL" id="FPIW01000002">
    <property type="protein sequence ID" value="SFW14488.1"/>
    <property type="molecule type" value="Genomic_DNA"/>
</dbReference>
<dbReference type="Proteomes" id="UP000182680">
    <property type="component" value="Unassembled WGS sequence"/>
</dbReference>
<evidence type="ECO:0000256" key="1">
    <source>
        <dbReference type="SAM" id="MobiDB-lite"/>
    </source>
</evidence>
<gene>
    <name evidence="2" type="ORF">SAMN02910291_00195</name>
</gene>
<protein>
    <submittedName>
        <fullName evidence="2">Uncharacterized protein</fullName>
    </submittedName>
</protein>
<sequence>MYGAKKDPLAQPLPVSPDAPLQERMYAESVSDVVARHAAKTHDLKPFVLHLEAEVPYEILQKAQRYETADKPLVLP</sequence>
<feature type="region of interest" description="Disordered" evidence="1">
    <location>
        <begin position="1"/>
        <end position="20"/>
    </location>
</feature>
<dbReference type="AlphaFoldDB" id="A0AA94HR70"/>
<name>A0AA94HR70_DESDE</name>
<proteinExistence type="predicted"/>
<comment type="caution">
    <text evidence="2">The sequence shown here is derived from an EMBL/GenBank/DDBJ whole genome shotgun (WGS) entry which is preliminary data.</text>
</comment>
<organism evidence="2 3">
    <name type="scientific">Desulfovibrio desulfuricans</name>
    <dbReference type="NCBI Taxonomy" id="876"/>
    <lineage>
        <taxon>Bacteria</taxon>
        <taxon>Pseudomonadati</taxon>
        <taxon>Thermodesulfobacteriota</taxon>
        <taxon>Desulfovibrionia</taxon>
        <taxon>Desulfovibrionales</taxon>
        <taxon>Desulfovibrionaceae</taxon>
        <taxon>Desulfovibrio</taxon>
    </lineage>
</organism>
<evidence type="ECO:0000313" key="3">
    <source>
        <dbReference type="Proteomes" id="UP000182680"/>
    </source>
</evidence>
<accession>A0AA94HR70</accession>